<dbReference type="AlphaFoldDB" id="A0A450TL35"/>
<protein>
    <submittedName>
        <fullName evidence="1">Uncharacterized protein</fullName>
    </submittedName>
</protein>
<evidence type="ECO:0000313" key="1">
    <source>
        <dbReference type="EMBL" id="VFJ68396.1"/>
    </source>
</evidence>
<dbReference type="EMBL" id="CAADEY010000183">
    <property type="protein sequence ID" value="VFJ68396.1"/>
    <property type="molecule type" value="Genomic_DNA"/>
</dbReference>
<organism evidence="1">
    <name type="scientific">Candidatus Kentrum sp. DK</name>
    <dbReference type="NCBI Taxonomy" id="2126562"/>
    <lineage>
        <taxon>Bacteria</taxon>
        <taxon>Pseudomonadati</taxon>
        <taxon>Pseudomonadota</taxon>
        <taxon>Gammaproteobacteria</taxon>
        <taxon>Candidatus Kentrum</taxon>
    </lineage>
</organism>
<name>A0A450TL35_9GAMM</name>
<accession>A0A450TL35</accession>
<reference evidence="1" key="1">
    <citation type="submission" date="2019-02" db="EMBL/GenBank/DDBJ databases">
        <authorList>
            <person name="Gruber-Vodicka R. H."/>
            <person name="Seah K. B. B."/>
        </authorList>
    </citation>
    <scope>NUCLEOTIDE SEQUENCE</scope>
    <source>
        <strain evidence="1">BECK_DK161</strain>
        <strain evidence="2">BECK_DK47</strain>
    </source>
</reference>
<gene>
    <name evidence="2" type="ORF">BECKDK2373B_GA0170837_12223</name>
    <name evidence="1" type="ORF">BECKDK2373C_GA0170839_11834</name>
</gene>
<sequence>MLQTITPEICGKLQEIGFDEDEIGTIRMVHELKTRPHPIDVRELINQAAFRGLSAGIAETFEENGWSEKDFFGLVEKCRKEKREEK</sequence>
<evidence type="ECO:0000313" key="2">
    <source>
        <dbReference type="EMBL" id="VFJ68762.1"/>
    </source>
</evidence>
<dbReference type="EMBL" id="CAADEX010000222">
    <property type="protein sequence ID" value="VFJ68762.1"/>
    <property type="molecule type" value="Genomic_DNA"/>
</dbReference>
<proteinExistence type="predicted"/>